<accession>A0A5B7I082</accession>
<reference evidence="1 2" key="1">
    <citation type="submission" date="2019-05" db="EMBL/GenBank/DDBJ databases">
        <title>Another draft genome of Portunus trituberculatus and its Hox gene families provides insights of decapod evolution.</title>
        <authorList>
            <person name="Jeong J.-H."/>
            <person name="Song I."/>
            <person name="Kim S."/>
            <person name="Choi T."/>
            <person name="Kim D."/>
            <person name="Ryu S."/>
            <person name="Kim W."/>
        </authorList>
    </citation>
    <scope>NUCLEOTIDE SEQUENCE [LARGE SCALE GENOMIC DNA]</scope>
    <source>
        <tissue evidence="1">Muscle</tissue>
    </source>
</reference>
<sequence length="81" mass="8503">MNSPVGAGGTQWPVLLSPPCCTGVPSRDAFLSPRGASPGHCLSGSHFSDSQPARLNYQADSALLNSALRRLPAVTTPVDWR</sequence>
<dbReference type="EMBL" id="VSRR010041570">
    <property type="protein sequence ID" value="MPC75643.1"/>
    <property type="molecule type" value="Genomic_DNA"/>
</dbReference>
<proteinExistence type="predicted"/>
<organism evidence="1 2">
    <name type="scientific">Portunus trituberculatus</name>
    <name type="common">Swimming crab</name>
    <name type="synonym">Neptunus trituberculatus</name>
    <dbReference type="NCBI Taxonomy" id="210409"/>
    <lineage>
        <taxon>Eukaryota</taxon>
        <taxon>Metazoa</taxon>
        <taxon>Ecdysozoa</taxon>
        <taxon>Arthropoda</taxon>
        <taxon>Crustacea</taxon>
        <taxon>Multicrustacea</taxon>
        <taxon>Malacostraca</taxon>
        <taxon>Eumalacostraca</taxon>
        <taxon>Eucarida</taxon>
        <taxon>Decapoda</taxon>
        <taxon>Pleocyemata</taxon>
        <taxon>Brachyura</taxon>
        <taxon>Eubrachyura</taxon>
        <taxon>Portunoidea</taxon>
        <taxon>Portunidae</taxon>
        <taxon>Portuninae</taxon>
        <taxon>Portunus</taxon>
    </lineage>
</organism>
<evidence type="ECO:0000313" key="1">
    <source>
        <dbReference type="EMBL" id="MPC75643.1"/>
    </source>
</evidence>
<dbReference type="AlphaFoldDB" id="A0A5B7I082"/>
<evidence type="ECO:0000313" key="2">
    <source>
        <dbReference type="Proteomes" id="UP000324222"/>
    </source>
</evidence>
<gene>
    <name evidence="1" type="ORF">E2C01_070037</name>
</gene>
<keyword evidence="2" id="KW-1185">Reference proteome</keyword>
<protein>
    <submittedName>
        <fullName evidence="1">Uncharacterized protein</fullName>
    </submittedName>
</protein>
<comment type="caution">
    <text evidence="1">The sequence shown here is derived from an EMBL/GenBank/DDBJ whole genome shotgun (WGS) entry which is preliminary data.</text>
</comment>
<dbReference type="Proteomes" id="UP000324222">
    <property type="component" value="Unassembled WGS sequence"/>
</dbReference>
<name>A0A5B7I082_PORTR</name>